<evidence type="ECO:0000256" key="2">
    <source>
        <dbReference type="ARBA" id="ARBA00023163"/>
    </source>
</evidence>
<dbReference type="RefSeq" id="WP_207110224.1">
    <property type="nucleotide sequence ID" value="NZ_JAFLVR010000063.1"/>
</dbReference>
<protein>
    <submittedName>
        <fullName evidence="4">Helix-turn-helix domain-containing protein</fullName>
    </submittedName>
</protein>
<evidence type="ECO:0000313" key="5">
    <source>
        <dbReference type="Proteomes" id="UP000664495"/>
    </source>
</evidence>
<accession>A0ABS3HPH3</accession>
<organism evidence="4 5">
    <name type="scientific">Candidatus Enterococcus murrayae</name>
    <dbReference type="NCBI Taxonomy" id="2815321"/>
    <lineage>
        <taxon>Bacteria</taxon>
        <taxon>Bacillati</taxon>
        <taxon>Bacillota</taxon>
        <taxon>Bacilli</taxon>
        <taxon>Lactobacillales</taxon>
        <taxon>Enterococcaceae</taxon>
        <taxon>Enterococcus</taxon>
    </lineage>
</organism>
<dbReference type="PANTHER" id="PTHR30185">
    <property type="entry name" value="CRYPTIC BETA-GLUCOSIDE BGL OPERON ANTITERMINATOR"/>
    <property type="match status" value="1"/>
</dbReference>
<evidence type="ECO:0000259" key="3">
    <source>
        <dbReference type="Pfam" id="PF05043"/>
    </source>
</evidence>
<dbReference type="Proteomes" id="UP000664495">
    <property type="component" value="Unassembled WGS sequence"/>
</dbReference>
<dbReference type="PANTHER" id="PTHR30185:SF12">
    <property type="entry name" value="TRANSCRIPTIONAL REGULATOR MANR"/>
    <property type="match status" value="1"/>
</dbReference>
<dbReference type="InterPro" id="IPR007737">
    <property type="entry name" value="Mga_HTH"/>
</dbReference>
<dbReference type="InterPro" id="IPR050661">
    <property type="entry name" value="BglG_antiterminators"/>
</dbReference>
<keyword evidence="5" id="KW-1185">Reference proteome</keyword>
<proteinExistence type="predicted"/>
<evidence type="ECO:0000256" key="1">
    <source>
        <dbReference type="ARBA" id="ARBA00023015"/>
    </source>
</evidence>
<dbReference type="EMBL" id="JAFLVR010000063">
    <property type="protein sequence ID" value="MBO0454488.1"/>
    <property type="molecule type" value="Genomic_DNA"/>
</dbReference>
<evidence type="ECO:0000313" key="4">
    <source>
        <dbReference type="EMBL" id="MBO0454488.1"/>
    </source>
</evidence>
<reference evidence="4 5" key="1">
    <citation type="submission" date="2021-03" db="EMBL/GenBank/DDBJ databases">
        <title>Enterococcal diversity collection.</title>
        <authorList>
            <person name="Gilmore M.S."/>
            <person name="Schwartzman J."/>
            <person name="Van Tyne D."/>
            <person name="Martin M."/>
            <person name="Earl A.M."/>
            <person name="Manson A.L."/>
            <person name="Straub T."/>
            <person name="Salamzade R."/>
            <person name="Saavedra J."/>
            <person name="Lebreton F."/>
            <person name="Prichula J."/>
            <person name="Schaufler K."/>
            <person name="Gaca A."/>
            <person name="Sgardioli B."/>
            <person name="Wagenaar J."/>
            <person name="Strong T."/>
        </authorList>
    </citation>
    <scope>NUCLEOTIDE SEQUENCE [LARGE SCALE GENOMIC DNA]</scope>
    <source>
        <strain evidence="4 5">MJM16</strain>
    </source>
</reference>
<gene>
    <name evidence="4" type="ORF">JZO85_19695</name>
</gene>
<sequence>MILDLMDTRYLRRYLILNHLHMNQNQSIELMELVKLLNVSYPTVKKIVSDIKLDIQELNYEEYVELIDLFEQNKVMWYVKKNFSATVFRLHYLEQSYRFQLFSLFIEPKEWTLSEIIKKLNISYAVVKKELSYLKKVIYSHANTLTLKNDRKPILLGEEITIRCMYTGVFQQVYGAYKWPFLFISTHEVVEILSVLEGLIYRKFCPRFLTIHYGLAISLLRAKRRSVPDNEYYWKPYTIEEKQAYDAFTLMLRKKGAMINADWLKVEADFIISGIIAMSIGHDDGRLPAFFTESSKLKELNFLRRVDAKLETIEKYGLRKMTDEERETTFARLVGVFYQIAIYKKTLQQRIIDLYVHHPFEFPSNKERERTFYQVFMSNSSVNLSSEAAEYIEYLCVAYYKILFFELNRQLFHPKIRIYVISNRTPEMLVSTKLQMIGNYFNIEIEKCFCEEIDLIVTDMALSSNFKSFLSRRIPVIHMSEGYCARDNELLQEMLVKIADSKYRKIKNRK</sequence>
<name>A0ABS3HPH3_9ENTE</name>
<comment type="caution">
    <text evidence="4">The sequence shown here is derived from an EMBL/GenBank/DDBJ whole genome shotgun (WGS) entry which is preliminary data.</text>
</comment>
<dbReference type="Pfam" id="PF05043">
    <property type="entry name" value="Mga"/>
    <property type="match status" value="1"/>
</dbReference>
<keyword evidence="1" id="KW-0805">Transcription regulation</keyword>
<feature type="domain" description="Mga helix-turn-helix" evidence="3">
    <location>
        <begin position="82"/>
        <end position="168"/>
    </location>
</feature>
<keyword evidence="2" id="KW-0804">Transcription</keyword>